<organism evidence="4 5">
    <name type="scientific">Streptomyces sodiiphilus</name>
    <dbReference type="NCBI Taxonomy" id="226217"/>
    <lineage>
        <taxon>Bacteria</taxon>
        <taxon>Bacillati</taxon>
        <taxon>Actinomycetota</taxon>
        <taxon>Actinomycetes</taxon>
        <taxon>Kitasatosporales</taxon>
        <taxon>Streptomycetaceae</taxon>
        <taxon>Streptomyces</taxon>
    </lineage>
</organism>
<dbReference type="EMBL" id="BAAAMJ010000008">
    <property type="protein sequence ID" value="GAA1900894.1"/>
    <property type="molecule type" value="Genomic_DNA"/>
</dbReference>
<evidence type="ECO:0000259" key="3">
    <source>
        <dbReference type="Pfam" id="PF08239"/>
    </source>
</evidence>
<reference evidence="5" key="1">
    <citation type="journal article" date="2019" name="Int. J. Syst. Evol. Microbiol.">
        <title>The Global Catalogue of Microorganisms (GCM) 10K type strain sequencing project: providing services to taxonomists for standard genome sequencing and annotation.</title>
        <authorList>
            <consortium name="The Broad Institute Genomics Platform"/>
            <consortium name="The Broad Institute Genome Sequencing Center for Infectious Disease"/>
            <person name="Wu L."/>
            <person name="Ma J."/>
        </authorList>
    </citation>
    <scope>NUCLEOTIDE SEQUENCE [LARGE SCALE GENOMIC DNA]</scope>
    <source>
        <strain evidence="5">JCM 13581</strain>
    </source>
</reference>
<dbReference type="Proteomes" id="UP001501303">
    <property type="component" value="Unassembled WGS sequence"/>
</dbReference>
<feature type="compositionally biased region" description="Basic and acidic residues" evidence="1">
    <location>
        <begin position="35"/>
        <end position="50"/>
    </location>
</feature>
<protein>
    <recommendedName>
        <fullName evidence="3">SH3b domain-containing protein</fullName>
    </recommendedName>
</protein>
<accession>A0ABP5A2G5</accession>
<gene>
    <name evidence="4" type="ORF">GCM10009716_08470</name>
</gene>
<dbReference type="Gene3D" id="2.30.30.40">
    <property type="entry name" value="SH3 Domains"/>
    <property type="match status" value="1"/>
</dbReference>
<feature type="domain" description="SH3b" evidence="3">
    <location>
        <begin position="61"/>
        <end position="117"/>
    </location>
</feature>
<feature type="signal peptide" evidence="2">
    <location>
        <begin position="1"/>
        <end position="19"/>
    </location>
</feature>
<dbReference type="InterPro" id="IPR003646">
    <property type="entry name" value="SH3-like_bac-type"/>
</dbReference>
<feature type="region of interest" description="Disordered" evidence="1">
    <location>
        <begin position="28"/>
        <end position="51"/>
    </location>
</feature>
<dbReference type="RefSeq" id="WP_344258929.1">
    <property type="nucleotide sequence ID" value="NZ_BAAAMJ010000008.1"/>
</dbReference>
<keyword evidence="5" id="KW-1185">Reference proteome</keyword>
<evidence type="ECO:0000256" key="1">
    <source>
        <dbReference type="SAM" id="MobiDB-lite"/>
    </source>
</evidence>
<sequence>MFRTVFRNAALAVAGGAMAAATLTGPAAAATPAADDTRGYHHDRDRDRHRGQVNGVTTAPLHIREAPTLDSRVIGTLPAGKRVHVLCRTLADRVGNTNEWYLLSNGYYAWASAHYIKVRHTPEWC</sequence>
<comment type="caution">
    <text evidence="4">The sequence shown here is derived from an EMBL/GenBank/DDBJ whole genome shotgun (WGS) entry which is preliminary data.</text>
</comment>
<evidence type="ECO:0000256" key="2">
    <source>
        <dbReference type="SAM" id="SignalP"/>
    </source>
</evidence>
<feature type="chain" id="PRO_5046613121" description="SH3b domain-containing protein" evidence="2">
    <location>
        <begin position="20"/>
        <end position="125"/>
    </location>
</feature>
<proteinExistence type="predicted"/>
<name>A0ABP5A2G5_9ACTN</name>
<evidence type="ECO:0000313" key="4">
    <source>
        <dbReference type="EMBL" id="GAA1900894.1"/>
    </source>
</evidence>
<dbReference type="Pfam" id="PF08239">
    <property type="entry name" value="SH3_3"/>
    <property type="match status" value="1"/>
</dbReference>
<evidence type="ECO:0000313" key="5">
    <source>
        <dbReference type="Proteomes" id="UP001501303"/>
    </source>
</evidence>
<keyword evidence="2" id="KW-0732">Signal</keyword>